<evidence type="ECO:0000256" key="2">
    <source>
        <dbReference type="SAM" id="SignalP"/>
    </source>
</evidence>
<dbReference type="EMBL" id="CP012673">
    <property type="protein sequence ID" value="AUX39810.1"/>
    <property type="molecule type" value="Genomic_DNA"/>
</dbReference>
<gene>
    <name evidence="3" type="ORF">SOCE26_012050</name>
</gene>
<proteinExistence type="predicted"/>
<dbReference type="SUPFAM" id="SSF48230">
    <property type="entry name" value="Chondroitin AC/alginate lyase"/>
    <property type="match status" value="1"/>
</dbReference>
<keyword evidence="2" id="KW-0732">Signal</keyword>
<dbReference type="Gene3D" id="1.50.10.100">
    <property type="entry name" value="Chondroitin AC/alginate lyase"/>
    <property type="match status" value="1"/>
</dbReference>
<reference evidence="3 4" key="1">
    <citation type="submission" date="2015-09" db="EMBL/GenBank/DDBJ databases">
        <title>Sorangium comparison.</title>
        <authorList>
            <person name="Zaburannyi N."/>
            <person name="Bunk B."/>
            <person name="Overmann J."/>
            <person name="Mueller R."/>
        </authorList>
    </citation>
    <scope>NUCLEOTIDE SEQUENCE [LARGE SCALE GENOMIC DNA]</scope>
    <source>
        <strain evidence="3 4">So ce26</strain>
    </source>
</reference>
<organism evidence="3 4">
    <name type="scientific">Sorangium cellulosum</name>
    <name type="common">Polyangium cellulosum</name>
    <dbReference type="NCBI Taxonomy" id="56"/>
    <lineage>
        <taxon>Bacteria</taxon>
        <taxon>Pseudomonadati</taxon>
        <taxon>Myxococcota</taxon>
        <taxon>Polyangia</taxon>
        <taxon>Polyangiales</taxon>
        <taxon>Polyangiaceae</taxon>
        <taxon>Sorangium</taxon>
    </lineage>
</organism>
<dbReference type="OrthoDB" id="5499956at2"/>
<dbReference type="PROSITE" id="PS51257">
    <property type="entry name" value="PROKAR_LIPOPROTEIN"/>
    <property type="match status" value="1"/>
</dbReference>
<accession>A0A2L0EKI9</accession>
<dbReference type="Proteomes" id="UP000238348">
    <property type="component" value="Chromosome"/>
</dbReference>
<protein>
    <submittedName>
        <fullName evidence="3">Uncharacterized protein</fullName>
    </submittedName>
</protein>
<dbReference type="InterPro" id="IPR008929">
    <property type="entry name" value="Chondroitin_lyas"/>
</dbReference>
<dbReference type="Gene3D" id="2.70.98.70">
    <property type="match status" value="1"/>
</dbReference>
<dbReference type="RefSeq" id="WP_104977713.1">
    <property type="nucleotide sequence ID" value="NZ_CP012673.1"/>
</dbReference>
<feature type="compositionally biased region" description="Low complexity" evidence="1">
    <location>
        <begin position="46"/>
        <end position="58"/>
    </location>
</feature>
<dbReference type="AlphaFoldDB" id="A0A2L0EKI9"/>
<feature type="region of interest" description="Disordered" evidence="1">
    <location>
        <begin position="25"/>
        <end position="58"/>
    </location>
</feature>
<evidence type="ECO:0000256" key="1">
    <source>
        <dbReference type="SAM" id="MobiDB-lite"/>
    </source>
</evidence>
<feature type="compositionally biased region" description="Pro residues" evidence="1">
    <location>
        <begin position="69"/>
        <end position="78"/>
    </location>
</feature>
<feature type="region of interest" description="Disordered" evidence="1">
    <location>
        <begin position="64"/>
        <end position="83"/>
    </location>
</feature>
<feature type="signal peptide" evidence="2">
    <location>
        <begin position="1"/>
        <end position="23"/>
    </location>
</feature>
<evidence type="ECO:0000313" key="4">
    <source>
        <dbReference type="Proteomes" id="UP000238348"/>
    </source>
</evidence>
<sequence length="836" mass="90067">MKRWRPGAAVASLALAAAAAASAGGLAGCDRRQTPGPPTPAVQGGAPATQEGAAALAAAPPSFATPPSFAAPPAPPASPAKGHPRLWVREADLPKLRARATRANPFFRELEALAVEAAAAMDKGQVPSGGDCTAARVFCESQAELFAFMSLISGEQAARNQYAARARKILLHIADRVAKGDPDGVFKGRFSTGDRARWAGESFGLAVDWIYGYLSAEDKAALRTLFLRWAEEQLKSSTTSHDHPEPAGKLNDPVLLKEPKKRRYAVNNYFTSHMRNLTLMSLAFDEADDPPDPKPSGAYRRLRDYFTSVAGAWLYMSDHVLRNDARGGSAPEGFQYGRYTLAYVSQTLLAIQTAGEADPAKWGPQVHLDGNPFWHEMIPAHLHSLSPGTAVGRLGPTHEAAWSGDGQSYELTDHIDALAALGLHAENSGNTERLNALRWMAIHLGPGGPAALARRARSAGEDHRRHPILYFLLLDPAVTPTDPRPKVPLSHHGAGLGEVSARTGWGPDAAWFHFRLGWEHIDHQHGDGLSFGFYRGGEWLTKERVGYGSFFSGSEQHNTLTVENDKVQHHEDPNRAWLWKSGSQWPLVHTDDPRVLARSLAQDYTYVLGDATALYNSRYENIADVTHVSRSIVWLKPDHLVIYDRAATGKEGRFKRFFLQTPTVAQVAGKLATVTTPKEQKLFVTTLQPESAVLTAEEYKAGGTWETKPAASEPMRGILRVEPSTMPKDARFLHVLQGASRGGAADPAAVVLTKQGTPFAGAAVRGTLVLFPVRLGAVAEVQYTAPPGVKRHLVTGLIPGASYDVIKKAAGGGGAEEITIRPGSAAKADEGGVLSF</sequence>
<feature type="chain" id="PRO_5014720436" evidence="2">
    <location>
        <begin position="24"/>
        <end position="836"/>
    </location>
</feature>
<name>A0A2L0EKI9_SORCE</name>
<evidence type="ECO:0000313" key="3">
    <source>
        <dbReference type="EMBL" id="AUX39810.1"/>
    </source>
</evidence>